<feature type="compositionally biased region" description="Basic and acidic residues" evidence="11">
    <location>
        <begin position="787"/>
        <end position="824"/>
    </location>
</feature>
<keyword evidence="4" id="KW-0547">Nucleotide-binding</keyword>
<dbReference type="STRING" id="1684307.A0A316TYG2"/>
<dbReference type="CDD" id="cd03702">
    <property type="entry name" value="IF2_mtIF2_II"/>
    <property type="match status" value="1"/>
</dbReference>
<dbReference type="InterPro" id="IPR023115">
    <property type="entry name" value="TIF_IF2_dom3"/>
</dbReference>
<evidence type="ECO:0000313" key="13">
    <source>
        <dbReference type="EMBL" id="PWN18329.1"/>
    </source>
</evidence>
<dbReference type="FunFam" id="3.40.50.10050:FF:000001">
    <property type="entry name" value="Translation initiation factor IF-2"/>
    <property type="match status" value="1"/>
</dbReference>
<comment type="function">
    <text evidence="9">One of the essential components for the initiation of protein synthesis. Protects formylmethionyl-tRNA from spontaneous hydrolysis and promotes its binding to the 30S ribosomal subunits. Also involved in the hydrolysis of GTP during the formation of the 70S ribosomal complex.</text>
</comment>
<feature type="compositionally biased region" description="Basic and acidic residues" evidence="11">
    <location>
        <begin position="330"/>
        <end position="339"/>
    </location>
</feature>
<protein>
    <recommendedName>
        <fullName evidence="10">Translation initiation factor IF-2, mitochondrial</fullName>
    </recommendedName>
</protein>
<dbReference type="GO" id="GO:0003743">
    <property type="term" value="F:translation initiation factor activity"/>
    <property type="evidence" value="ECO:0007669"/>
    <property type="project" value="UniProtKB-KW"/>
</dbReference>
<comment type="similarity">
    <text evidence="2">Belongs to the TRAFAC class translation factor GTPase superfamily. Classic translation factor GTPase family. IF-2 subfamily.</text>
</comment>
<feature type="compositionally biased region" description="Polar residues" evidence="11">
    <location>
        <begin position="167"/>
        <end position="176"/>
    </location>
</feature>
<dbReference type="Proteomes" id="UP000245942">
    <property type="component" value="Unassembled WGS sequence"/>
</dbReference>
<feature type="compositionally biased region" description="Basic and acidic residues" evidence="11">
    <location>
        <begin position="250"/>
        <end position="288"/>
    </location>
</feature>
<dbReference type="InterPro" id="IPR036925">
    <property type="entry name" value="TIF_IF2_dom3_sf"/>
</dbReference>
<dbReference type="SUPFAM" id="SSF50447">
    <property type="entry name" value="Translation proteins"/>
    <property type="match status" value="2"/>
</dbReference>
<evidence type="ECO:0000256" key="5">
    <source>
        <dbReference type="ARBA" id="ARBA00022917"/>
    </source>
</evidence>
<dbReference type="PANTHER" id="PTHR43381:SF20">
    <property type="entry name" value="TRANSLATION INITIATION FACTOR IF-2, MITOCHONDRIAL"/>
    <property type="match status" value="1"/>
</dbReference>
<feature type="compositionally biased region" description="Basic and acidic residues" evidence="11">
    <location>
        <begin position="184"/>
        <end position="200"/>
    </location>
</feature>
<dbReference type="Pfam" id="PF00009">
    <property type="entry name" value="GTP_EFTU"/>
    <property type="match status" value="1"/>
</dbReference>
<dbReference type="RefSeq" id="XP_025345489.1">
    <property type="nucleotide sequence ID" value="XM_025495152.1"/>
</dbReference>
<proteinExistence type="inferred from homology"/>
<accession>A0A316TYG2</accession>
<feature type="compositionally biased region" description="Basic and acidic residues" evidence="11">
    <location>
        <begin position="59"/>
        <end position="70"/>
    </location>
</feature>
<evidence type="ECO:0000256" key="8">
    <source>
        <dbReference type="ARBA" id="ARBA00023134"/>
    </source>
</evidence>
<dbReference type="PROSITE" id="PS51722">
    <property type="entry name" value="G_TR_2"/>
    <property type="match status" value="1"/>
</dbReference>
<dbReference type="CDD" id="cd01887">
    <property type="entry name" value="IF2_eIF5B"/>
    <property type="match status" value="1"/>
</dbReference>
<evidence type="ECO:0000256" key="6">
    <source>
        <dbReference type="ARBA" id="ARBA00022946"/>
    </source>
</evidence>
<dbReference type="InterPro" id="IPR005225">
    <property type="entry name" value="Small_GTP-bd"/>
</dbReference>
<dbReference type="InterPro" id="IPR015760">
    <property type="entry name" value="TIF_IF2"/>
</dbReference>
<feature type="compositionally biased region" description="Gly residues" evidence="11">
    <location>
        <begin position="85"/>
        <end position="100"/>
    </location>
</feature>
<evidence type="ECO:0000256" key="1">
    <source>
        <dbReference type="ARBA" id="ARBA00004173"/>
    </source>
</evidence>
<feature type="compositionally biased region" description="Basic and acidic residues" evidence="11">
    <location>
        <begin position="103"/>
        <end position="121"/>
    </location>
</feature>
<dbReference type="FunFam" id="2.40.30.10:FF:000008">
    <property type="entry name" value="Translation initiation factor IF-2"/>
    <property type="match status" value="1"/>
</dbReference>
<dbReference type="EMBL" id="KZ819337">
    <property type="protein sequence ID" value="PWN18329.1"/>
    <property type="molecule type" value="Genomic_DNA"/>
</dbReference>
<name>A0A316TYG2_9BASI</name>
<dbReference type="SUPFAM" id="SSF52156">
    <property type="entry name" value="Initiation factor IF2/eIF5b, domain 3"/>
    <property type="match status" value="1"/>
</dbReference>
<evidence type="ECO:0000259" key="12">
    <source>
        <dbReference type="PROSITE" id="PS51722"/>
    </source>
</evidence>
<dbReference type="Pfam" id="PF11987">
    <property type="entry name" value="IF-2"/>
    <property type="match status" value="1"/>
</dbReference>
<dbReference type="GO" id="GO:0003924">
    <property type="term" value="F:GTPase activity"/>
    <property type="evidence" value="ECO:0007669"/>
    <property type="project" value="InterPro"/>
</dbReference>
<evidence type="ECO:0000256" key="2">
    <source>
        <dbReference type="ARBA" id="ARBA00007733"/>
    </source>
</evidence>
<feature type="compositionally biased region" description="Basic and acidic residues" evidence="11">
    <location>
        <begin position="142"/>
        <end position="154"/>
    </location>
</feature>
<evidence type="ECO:0000313" key="14">
    <source>
        <dbReference type="Proteomes" id="UP000245942"/>
    </source>
</evidence>
<keyword evidence="5" id="KW-0648">Protein biosynthesis</keyword>
<dbReference type="CDD" id="cd03692">
    <property type="entry name" value="mtIF2_IVc"/>
    <property type="match status" value="1"/>
</dbReference>
<dbReference type="Gene3D" id="2.40.30.10">
    <property type="entry name" value="Translation factors"/>
    <property type="match status" value="2"/>
</dbReference>
<feature type="compositionally biased region" description="Basic and acidic residues" evidence="11">
    <location>
        <begin position="222"/>
        <end position="232"/>
    </location>
</feature>
<dbReference type="InterPro" id="IPR000795">
    <property type="entry name" value="T_Tr_GTP-bd_dom"/>
</dbReference>
<feature type="compositionally biased region" description="Low complexity" evidence="11">
    <location>
        <begin position="155"/>
        <end position="164"/>
    </location>
</feature>
<dbReference type="AlphaFoldDB" id="A0A316TYG2"/>
<evidence type="ECO:0000256" key="4">
    <source>
        <dbReference type="ARBA" id="ARBA00022741"/>
    </source>
</evidence>
<dbReference type="PRINTS" id="PR00315">
    <property type="entry name" value="ELONGATNFCT"/>
</dbReference>
<dbReference type="PROSITE" id="PS01176">
    <property type="entry name" value="IF2"/>
    <property type="match status" value="1"/>
</dbReference>
<keyword evidence="7" id="KW-0496">Mitochondrion</keyword>
<dbReference type="Gene3D" id="3.40.50.10050">
    <property type="entry name" value="Translation initiation factor IF- 2, domain 3"/>
    <property type="match status" value="1"/>
</dbReference>
<organism evidence="13 14">
    <name type="scientific">Pseudomicrostroma glucosiphilum</name>
    <dbReference type="NCBI Taxonomy" id="1684307"/>
    <lineage>
        <taxon>Eukaryota</taxon>
        <taxon>Fungi</taxon>
        <taxon>Dikarya</taxon>
        <taxon>Basidiomycota</taxon>
        <taxon>Ustilaginomycotina</taxon>
        <taxon>Exobasidiomycetes</taxon>
        <taxon>Microstromatales</taxon>
        <taxon>Microstromatales incertae sedis</taxon>
        <taxon>Pseudomicrostroma</taxon>
    </lineage>
</organism>
<dbReference type="Pfam" id="PF22042">
    <property type="entry name" value="EF-G_D2"/>
    <property type="match status" value="1"/>
</dbReference>
<sequence length="1077" mass="116305">MLRLGTRRYQLSALTLTRTTLLESATAASSSPCHFLANRRHYAEGSGGSDRFAGGNRSNNRDGPPRRDSYSIDQSRPRAPRTGPGALGRSGGAGGGGYGGNSYRERNNGGDRPSFNRDQDQPKFNNRGPPRDRDGGQGQRYGGDRPQYDNRSDQRSQQQSYQRQPGFRSQGSQQGGDASRGPRQRFDQRSDNGGQQERRPSFRSSSGQDGERYGGQRQGGGNDRHSDNRFDRGPQQGQVRSPNGGHGNQRRPDNRRDDSFAPGRQDRGRQAKGTDAEEGDAGKGRDLPEGGADSFEGGADGEGAPRGGRNEVQSRRRDRVNAKKAPALKEWWEKEKEEEAPPPEPKQKKVKAFKPVAVVENAKEVFLPQVISVSNLSRLLGVKLWSLQRVMEGQALSDTRPDALLSFDDSSLLCAEYNLEAISNDEAAFDIYPALPPPPSQRASLPYRPPVVAVMGHVDHGKTSLLDRLRSASVAAGEAGGITQHIGAFSVPVKSAASSDAISAVSKITFLDTPGHAAFSNMRARGAKVTDIVVLVVAADDGVMTQTKEVIGLYQSLEAEAAASAEEERKEAEAAEVEGESAVADAAASSSTAGAPRKKQNNIQLIVAVSKCDRPEANVQRVKEQLGSEGIYVEDLGGDVPCVEISSKTGDGFEEFEETLAAMAELGDLRAPVEGSAEGLILESRTEKGKGNTATVLVTRGSLKAGDCIIAGKTWAKVRQMVDSNGKNVKATPPGEAVLVSGWKELPNAGDEVLSAAKEEDIKKAVENRLEGEERKKMMQVAIAVNESRRKAQEEENKEALLEQEERERRRAQRLAESEGRVYEEAEAASTAEQGEESADADSDIKELRLVVKSDFSGTGEALVGALAGIGTKGARIKILSVGVGEINEADVNMARALGGHILGFNVKAPRKIQDQVDALNKVTAGQGGVHIYSSPIIYQILEYVTSALVKLLPPLIETRVLGEATVAQVFSINVKSRQFTNIAGCRITNGILKRDKMVRVMRRKGRGASGRDVDGADEPEREAVWQGNIDSLKHVKKEVQEMRKGTECGISFEGFQDFQQGDIVQSIELVEVPRTL</sequence>
<dbReference type="NCBIfam" id="TIGR00231">
    <property type="entry name" value="small_GTP"/>
    <property type="match status" value="1"/>
</dbReference>
<reference evidence="13 14" key="1">
    <citation type="journal article" date="2018" name="Mol. Biol. Evol.">
        <title>Broad Genomic Sampling Reveals a Smut Pathogenic Ancestry of the Fungal Clade Ustilaginomycotina.</title>
        <authorList>
            <person name="Kijpornyongpan T."/>
            <person name="Mondo S.J."/>
            <person name="Barry K."/>
            <person name="Sandor L."/>
            <person name="Lee J."/>
            <person name="Lipzen A."/>
            <person name="Pangilinan J."/>
            <person name="LaButti K."/>
            <person name="Hainaut M."/>
            <person name="Henrissat B."/>
            <person name="Grigoriev I.V."/>
            <person name="Spatafora J.W."/>
            <person name="Aime M.C."/>
        </authorList>
    </citation>
    <scope>NUCLEOTIDE SEQUENCE [LARGE SCALE GENOMIC DNA]</scope>
    <source>
        <strain evidence="13 14">MCA 4718</strain>
    </source>
</reference>
<dbReference type="InterPro" id="IPR000178">
    <property type="entry name" value="TF_IF2_bacterial-like"/>
</dbReference>
<dbReference type="GO" id="GO:0005739">
    <property type="term" value="C:mitochondrion"/>
    <property type="evidence" value="ECO:0007669"/>
    <property type="project" value="UniProtKB-SubCell"/>
</dbReference>
<dbReference type="PANTHER" id="PTHR43381">
    <property type="entry name" value="TRANSLATION INITIATION FACTOR IF-2-RELATED"/>
    <property type="match status" value="1"/>
</dbReference>
<dbReference type="InterPro" id="IPR053905">
    <property type="entry name" value="EF-G-like_DII"/>
</dbReference>
<dbReference type="Gene3D" id="3.40.50.300">
    <property type="entry name" value="P-loop containing nucleotide triphosphate hydrolases"/>
    <property type="match status" value="2"/>
</dbReference>
<keyword evidence="6" id="KW-0809">Transit peptide</keyword>
<feature type="compositionally biased region" description="Basic and acidic residues" evidence="11">
    <location>
        <begin position="308"/>
        <end position="321"/>
    </location>
</feature>
<feature type="compositionally biased region" description="Low complexity" evidence="11">
    <location>
        <begin position="580"/>
        <end position="595"/>
    </location>
</feature>
<dbReference type="InterPro" id="IPR044145">
    <property type="entry name" value="IF2_II"/>
</dbReference>
<dbReference type="SUPFAM" id="SSF52540">
    <property type="entry name" value="P-loop containing nucleoside triphosphate hydrolases"/>
    <property type="match status" value="1"/>
</dbReference>
<keyword evidence="14" id="KW-1185">Reference proteome</keyword>
<feature type="region of interest" description="Disordered" evidence="11">
    <location>
        <begin position="564"/>
        <end position="596"/>
    </location>
</feature>
<gene>
    <name evidence="13" type="ORF">BCV69DRAFT_314848</name>
</gene>
<feature type="domain" description="Tr-type G" evidence="12">
    <location>
        <begin position="447"/>
        <end position="673"/>
    </location>
</feature>
<keyword evidence="3" id="KW-0396">Initiation factor</keyword>
<feature type="region of interest" description="Disordered" evidence="11">
    <location>
        <begin position="45"/>
        <end position="347"/>
    </location>
</feature>
<evidence type="ECO:0000256" key="10">
    <source>
        <dbReference type="ARBA" id="ARBA00044200"/>
    </source>
</evidence>
<evidence type="ECO:0000256" key="9">
    <source>
        <dbReference type="ARBA" id="ARBA00025162"/>
    </source>
</evidence>
<dbReference type="GeneID" id="37016886"/>
<comment type="subcellular location">
    <subcellularLocation>
        <location evidence="1">Mitochondrion</location>
    </subcellularLocation>
</comment>
<dbReference type="InterPro" id="IPR009000">
    <property type="entry name" value="Transl_B-barrel_sf"/>
</dbReference>
<dbReference type="OrthoDB" id="361630at2759"/>
<feature type="region of interest" description="Disordered" evidence="11">
    <location>
        <begin position="787"/>
        <end position="842"/>
    </location>
</feature>
<evidence type="ECO:0000256" key="7">
    <source>
        <dbReference type="ARBA" id="ARBA00023128"/>
    </source>
</evidence>
<evidence type="ECO:0000256" key="11">
    <source>
        <dbReference type="SAM" id="MobiDB-lite"/>
    </source>
</evidence>
<dbReference type="InterPro" id="IPR027417">
    <property type="entry name" value="P-loop_NTPase"/>
</dbReference>
<evidence type="ECO:0000256" key="3">
    <source>
        <dbReference type="ARBA" id="ARBA00022540"/>
    </source>
</evidence>
<dbReference type="GO" id="GO:0005525">
    <property type="term" value="F:GTP binding"/>
    <property type="evidence" value="ECO:0007669"/>
    <property type="project" value="UniProtKB-KW"/>
</dbReference>
<keyword evidence="8" id="KW-0342">GTP-binding</keyword>